<keyword evidence="10" id="KW-0808">Transferase</keyword>
<keyword evidence="11" id="KW-0256">Endoplasmic reticulum</keyword>
<keyword evidence="8 18" id="KW-0812">Transmembrane</keyword>
<dbReference type="CDD" id="cd00082">
    <property type="entry name" value="HisKA"/>
    <property type="match status" value="1"/>
</dbReference>
<feature type="domain" description="Histidine kinase" evidence="20">
    <location>
        <begin position="750"/>
        <end position="1006"/>
    </location>
</feature>
<dbReference type="PANTHER" id="PTHR43065">
    <property type="entry name" value="SENSOR HISTIDINE KINASE"/>
    <property type="match status" value="1"/>
</dbReference>
<dbReference type="SMART" id="SM00388">
    <property type="entry name" value="HisKA"/>
    <property type="match status" value="1"/>
</dbReference>
<comment type="cofactor">
    <cofactor evidence="2">
        <name>Cu cation</name>
        <dbReference type="ChEBI" id="CHEBI:23378"/>
    </cofactor>
</comment>
<evidence type="ECO:0000256" key="9">
    <source>
        <dbReference type="ARBA" id="ARBA00022745"/>
    </source>
</evidence>
<evidence type="ECO:0000256" key="1">
    <source>
        <dbReference type="ARBA" id="ARBA00000085"/>
    </source>
</evidence>
<dbReference type="InterPro" id="IPR029016">
    <property type="entry name" value="GAF-like_dom_sf"/>
</dbReference>
<evidence type="ECO:0000256" key="5">
    <source>
        <dbReference type="ARBA" id="ARBA00009842"/>
    </source>
</evidence>
<keyword evidence="10" id="KW-0418">Kinase</keyword>
<name>A0A6H1TT68_9CYAN</name>
<dbReference type="InterPro" id="IPR036097">
    <property type="entry name" value="HisK_dim/P_sf"/>
</dbReference>
<keyword evidence="15 18" id="KW-0472">Membrane</keyword>
<evidence type="ECO:0000256" key="15">
    <source>
        <dbReference type="ARBA" id="ARBA00023136"/>
    </source>
</evidence>
<dbReference type="Gene3D" id="3.30.450.40">
    <property type="match status" value="2"/>
</dbReference>
<evidence type="ECO:0000259" key="20">
    <source>
        <dbReference type="PROSITE" id="PS50109"/>
    </source>
</evidence>
<dbReference type="PROSITE" id="PS50046">
    <property type="entry name" value="PHYTOCHROME_2"/>
    <property type="match status" value="1"/>
</dbReference>
<dbReference type="InterPro" id="IPR003594">
    <property type="entry name" value="HATPase_dom"/>
</dbReference>
<dbReference type="InterPro" id="IPR004358">
    <property type="entry name" value="Sig_transdc_His_kin-like_C"/>
</dbReference>
<keyword evidence="12 18" id="KW-1133">Transmembrane helix</keyword>
<evidence type="ECO:0000313" key="22">
    <source>
        <dbReference type="Proteomes" id="UP000500857"/>
    </source>
</evidence>
<keyword evidence="7" id="KW-0597">Phosphoprotein</keyword>
<sequence>MLFELLKKIISPDLYMPHGHCYLWQTPLVGLHVVSDTAIAIAYFSIPSMLIYFIYKRRDVPFLGIFKLFGAFIILCGLGHLLDVWTLWYPAYWLSGVEQGITALVSCYTAGTMVTLIPQFLSLKTPQELERINQKLQTEIRERQQAEAALNRIVAGTASVTGEAFFPVFVENLAKVLNVSEVFVARLSNSEPIVPIPIAVWPREARDREATPAAYCVAENYCLNPVNLETADRTDGFISLPYERPDRENSYCVSIPLLDNDREAIGILGLCSDRPWQNEADSENIVRVFAFRAAAELQRQESEYLLRRAYDEMEERVRRRTSELEQLNLALQQNDARVRAQQKGLVDLAKLPSIYRGDRDRAFQDILKLATRTLELERGSIWLYDEERSQIECIYLYERERDRFSRGLKLAVADYPAYFEAIASGEAVAVDDALNDPRTRDFAESYLIPLSIGSMLDVAIYHNGAIVGVICLETVGNQRHWTIEEQNFVSYLAYMSALTLEARDRIAAQLALQQRLQRERTIARILDRIRSSLSMDRLLETVVEEVRQYLNVDRVVVYRFKLDWDGFIGAEALTSDCPSLLGRAIADPCFRGTYVDRYREGRIRAIADIHESDLTPCHVELLARLEVRANLVVPIVEERSFKPDENADPHLWGLLIAHQRQPRPWESFEIDCLRQLSVHLAIALKQCSLFEQMQTEIAERQRAEIALRQSESREREKAEQLEALVNQLQSTQAQIIHSEKMASLGKMVGGVAHEINNPVTFIASNVSPALNYLDALFELIDCYRQHYPDPPEDVIETIEAIELDFIREDFESLLGSIRNGADRIQKIVSALRHFSHLDEAQVKNVDLNRELDHTLQLIEHRLQLDDGRRAIAVATVYGDLPKFECYPSELNQVFIGLLENAIDTLTEKAKTDAHFTPKITVETGTTGASEGDAGIYIQIGDNGLGIAESLQSRIFDPFYTTKPVGSGTGLGLSIAHQIIKKHGGQLSCTSALDRGTTLTIALPRRSEIAPASRSKSIK</sequence>
<evidence type="ECO:0000256" key="8">
    <source>
        <dbReference type="ARBA" id="ARBA00022692"/>
    </source>
</evidence>
<keyword evidence="13" id="KW-0186">Copper</keyword>
<comment type="catalytic activity">
    <reaction evidence="1">
        <text>ATP + protein L-histidine = ADP + protein N-phospho-L-histidine.</text>
        <dbReference type="EC" id="2.7.13.3"/>
    </reaction>
</comment>
<comment type="subcellular location">
    <subcellularLocation>
        <location evidence="3">Endoplasmic reticulum membrane</location>
        <topology evidence="3">Multi-pass membrane protein</topology>
    </subcellularLocation>
</comment>
<keyword evidence="9" id="KW-0936">Ethylene signaling pathway</keyword>
<evidence type="ECO:0000256" key="13">
    <source>
        <dbReference type="ARBA" id="ARBA00023008"/>
    </source>
</evidence>
<evidence type="ECO:0000256" key="3">
    <source>
        <dbReference type="ARBA" id="ARBA00004477"/>
    </source>
</evidence>
<dbReference type="InterPro" id="IPR005467">
    <property type="entry name" value="His_kinase_dom"/>
</dbReference>
<keyword evidence="16" id="KW-1015">Disulfide bond</keyword>
<dbReference type="Pfam" id="PF02518">
    <property type="entry name" value="HATPase_c"/>
    <property type="match status" value="1"/>
</dbReference>
<dbReference type="KEGG" id="oxy:HCG48_03710"/>
<feature type="transmembrane region" description="Helical" evidence="18">
    <location>
        <begin position="37"/>
        <end position="55"/>
    </location>
</feature>
<keyword evidence="17" id="KW-0175">Coiled coil</keyword>
<evidence type="ECO:0000256" key="2">
    <source>
        <dbReference type="ARBA" id="ARBA00001935"/>
    </source>
</evidence>
<comment type="similarity">
    <text evidence="4">In the N-terminal section; belongs to the phytochrome family.</text>
</comment>
<accession>A0A6H1TT68</accession>
<dbReference type="Pfam" id="PF01590">
    <property type="entry name" value="GAF"/>
    <property type="match status" value="3"/>
</dbReference>
<dbReference type="EC" id="2.7.13.3" evidence="6"/>
<evidence type="ECO:0000313" key="21">
    <source>
        <dbReference type="EMBL" id="QIZ69794.1"/>
    </source>
</evidence>
<dbReference type="Proteomes" id="UP000500857">
    <property type="component" value="Chromosome"/>
</dbReference>
<evidence type="ECO:0000256" key="6">
    <source>
        <dbReference type="ARBA" id="ARBA00012438"/>
    </source>
</evidence>
<dbReference type="PANTHER" id="PTHR43065:SF50">
    <property type="entry name" value="HISTIDINE KINASE"/>
    <property type="match status" value="1"/>
</dbReference>
<keyword evidence="22" id="KW-1185">Reference proteome</keyword>
<dbReference type="InterPro" id="IPR036890">
    <property type="entry name" value="HATPase_C_sf"/>
</dbReference>
<dbReference type="Gene3D" id="1.10.287.130">
    <property type="match status" value="1"/>
</dbReference>
<comment type="similarity">
    <text evidence="5">Belongs to the ethylene receptor family.</text>
</comment>
<evidence type="ECO:0000256" key="14">
    <source>
        <dbReference type="ARBA" id="ARBA00023012"/>
    </source>
</evidence>
<gene>
    <name evidence="21" type="ORF">HCG48_03710</name>
</gene>
<dbReference type="SMART" id="SM00387">
    <property type="entry name" value="HATPase_c"/>
    <property type="match status" value="1"/>
</dbReference>
<dbReference type="SUPFAM" id="SSF47384">
    <property type="entry name" value="Homodimeric domain of signal transducing histidine kinase"/>
    <property type="match status" value="1"/>
</dbReference>
<organism evidence="21 22">
    <name type="scientific">Oxynema aestuarii AP17</name>
    <dbReference type="NCBI Taxonomy" id="2064643"/>
    <lineage>
        <taxon>Bacteria</taxon>
        <taxon>Bacillati</taxon>
        <taxon>Cyanobacteriota</taxon>
        <taxon>Cyanophyceae</taxon>
        <taxon>Oscillatoriophycideae</taxon>
        <taxon>Oscillatoriales</taxon>
        <taxon>Oscillatoriaceae</taxon>
        <taxon>Oxynema</taxon>
        <taxon>Oxynema aestuarii</taxon>
    </lineage>
</organism>
<feature type="transmembrane region" description="Helical" evidence="18">
    <location>
        <begin position="101"/>
        <end position="121"/>
    </location>
</feature>
<dbReference type="SUPFAM" id="SSF55781">
    <property type="entry name" value="GAF domain-like"/>
    <property type="match status" value="3"/>
</dbReference>
<evidence type="ECO:0000256" key="17">
    <source>
        <dbReference type="SAM" id="Coils"/>
    </source>
</evidence>
<feature type="domain" description="Phytochrome chromophore attachment site" evidence="19">
    <location>
        <begin position="534"/>
        <end position="679"/>
    </location>
</feature>
<evidence type="ECO:0000256" key="11">
    <source>
        <dbReference type="ARBA" id="ARBA00022824"/>
    </source>
</evidence>
<keyword evidence="14" id="KW-0902">Two-component regulatory system</keyword>
<evidence type="ECO:0000256" key="7">
    <source>
        <dbReference type="ARBA" id="ARBA00022553"/>
    </source>
</evidence>
<evidence type="ECO:0000256" key="12">
    <source>
        <dbReference type="ARBA" id="ARBA00022989"/>
    </source>
</evidence>
<evidence type="ECO:0000256" key="4">
    <source>
        <dbReference type="ARBA" id="ARBA00006402"/>
    </source>
</evidence>
<feature type="coiled-coil region" evidence="17">
    <location>
        <begin position="707"/>
        <end position="734"/>
    </location>
</feature>
<dbReference type="InterPro" id="IPR016132">
    <property type="entry name" value="Phyto_chromo_attachment"/>
</dbReference>
<dbReference type="RefSeq" id="WP_168567951.1">
    <property type="nucleotide sequence ID" value="NZ_CP051167.1"/>
</dbReference>
<dbReference type="InterPro" id="IPR003018">
    <property type="entry name" value="GAF"/>
</dbReference>
<feature type="transmembrane region" description="Helical" evidence="18">
    <location>
        <begin position="62"/>
        <end position="81"/>
    </location>
</feature>
<dbReference type="AlphaFoldDB" id="A0A6H1TT68"/>
<dbReference type="Pfam" id="PF25487">
    <property type="entry name" value="ETR1_N"/>
    <property type="match status" value="1"/>
</dbReference>
<dbReference type="EMBL" id="CP051167">
    <property type="protein sequence ID" value="QIZ69794.1"/>
    <property type="molecule type" value="Genomic_DNA"/>
</dbReference>
<proteinExistence type="inferred from homology"/>
<evidence type="ECO:0000256" key="10">
    <source>
        <dbReference type="ARBA" id="ARBA00022777"/>
    </source>
</evidence>
<evidence type="ECO:0000256" key="18">
    <source>
        <dbReference type="SAM" id="Phobius"/>
    </source>
</evidence>
<dbReference type="InterPro" id="IPR003661">
    <property type="entry name" value="HisK_dim/P_dom"/>
</dbReference>
<evidence type="ECO:0000256" key="16">
    <source>
        <dbReference type="ARBA" id="ARBA00023157"/>
    </source>
</evidence>
<dbReference type="SMART" id="SM00065">
    <property type="entry name" value="GAF"/>
    <property type="match status" value="3"/>
</dbReference>
<dbReference type="PROSITE" id="PS50109">
    <property type="entry name" value="HIS_KIN"/>
    <property type="match status" value="1"/>
</dbReference>
<reference evidence="21 22" key="1">
    <citation type="submission" date="2020-04" db="EMBL/GenBank/DDBJ databases">
        <authorList>
            <person name="Basu S."/>
            <person name="Maruthanayagam V."/>
            <person name="Chakraborty S."/>
            <person name="Pramanik A."/>
            <person name="Mukherjee J."/>
            <person name="Brink B."/>
        </authorList>
    </citation>
    <scope>NUCLEOTIDE SEQUENCE [LARGE SCALE GENOMIC DNA]</scope>
    <source>
        <strain evidence="21 22">AP17</strain>
    </source>
</reference>
<evidence type="ECO:0000259" key="19">
    <source>
        <dbReference type="PROSITE" id="PS50046"/>
    </source>
</evidence>
<dbReference type="GO" id="GO:0000155">
    <property type="term" value="F:phosphorelay sensor kinase activity"/>
    <property type="evidence" value="ECO:0007669"/>
    <property type="project" value="InterPro"/>
</dbReference>
<dbReference type="Gene3D" id="3.30.565.10">
    <property type="entry name" value="Histidine kinase-like ATPase, C-terminal domain"/>
    <property type="match status" value="1"/>
</dbReference>
<dbReference type="InterPro" id="IPR058544">
    <property type="entry name" value="ETR1_N"/>
</dbReference>
<dbReference type="SUPFAM" id="SSF55874">
    <property type="entry name" value="ATPase domain of HSP90 chaperone/DNA topoisomerase II/histidine kinase"/>
    <property type="match status" value="1"/>
</dbReference>
<protein>
    <recommendedName>
        <fullName evidence="6">histidine kinase</fullName>
        <ecNumber evidence="6">2.7.13.3</ecNumber>
    </recommendedName>
</protein>
<dbReference type="PRINTS" id="PR00344">
    <property type="entry name" value="BCTRLSENSOR"/>
</dbReference>